<organism evidence="1 2">
    <name type="scientific">Daphnia magna</name>
    <dbReference type="NCBI Taxonomy" id="35525"/>
    <lineage>
        <taxon>Eukaryota</taxon>
        <taxon>Metazoa</taxon>
        <taxon>Ecdysozoa</taxon>
        <taxon>Arthropoda</taxon>
        <taxon>Crustacea</taxon>
        <taxon>Branchiopoda</taxon>
        <taxon>Diplostraca</taxon>
        <taxon>Cladocera</taxon>
        <taxon>Anomopoda</taxon>
        <taxon>Daphniidae</taxon>
        <taxon>Daphnia</taxon>
    </lineage>
</organism>
<sequence length="323" mass="36920">MTFSKQPFVIIQQRDNVFRTNWLTVQTLSCSDLETHLVGKGFDVSLAAKIKDEEIDRESFLALTDMHFLSMGFKIGQKMKMENYIKRITKRPVFPCSEKLQPRGGADAVFPLPSTSSDPAPNSMQLDLHQRPAFSPQSSSSRDLVSLLDEEPSFNTIEHGYNQGIHEFDLFLPPVKIFGRDFLCYILNRKRLKQNFQESWLKSYTCLLLSKHLRVSTTEMLHPAIAKNKKVPCNVTQENFILFREGNVDLLGFTACKPFHLVQPFLVCLGTIEEPNALYFFVADHELPPDGQTTRLNTIAWTADKRQVFLMVQLLNEDVEALS</sequence>
<proteinExistence type="predicted"/>
<evidence type="ECO:0008006" key="3">
    <source>
        <dbReference type="Google" id="ProtNLM"/>
    </source>
</evidence>
<dbReference type="InterPro" id="IPR013761">
    <property type="entry name" value="SAM/pointed_sf"/>
</dbReference>
<evidence type="ECO:0000313" key="2">
    <source>
        <dbReference type="Proteomes" id="UP000076858"/>
    </source>
</evidence>
<dbReference type="Gene3D" id="1.10.150.50">
    <property type="entry name" value="Transcription Factor, Ets-1"/>
    <property type="match status" value="1"/>
</dbReference>
<evidence type="ECO:0000313" key="1">
    <source>
        <dbReference type="EMBL" id="KZS19202.1"/>
    </source>
</evidence>
<keyword evidence="2" id="KW-1185">Reference proteome</keyword>
<reference evidence="1 2" key="1">
    <citation type="submission" date="2016-03" db="EMBL/GenBank/DDBJ databases">
        <title>EvidentialGene: Evidence-directed Construction of Genes on Genomes.</title>
        <authorList>
            <person name="Gilbert D.G."/>
            <person name="Choi J.-H."/>
            <person name="Mockaitis K."/>
            <person name="Colbourne J."/>
            <person name="Pfrender M."/>
        </authorList>
    </citation>
    <scope>NUCLEOTIDE SEQUENCE [LARGE SCALE GENOMIC DNA]</scope>
    <source>
        <strain evidence="1 2">Xinb3</strain>
        <tissue evidence="1">Complete organism</tissue>
    </source>
</reference>
<name>A0A162PW78_9CRUS</name>
<dbReference type="AlphaFoldDB" id="A0A162PW78"/>
<accession>A0A162PW78</accession>
<comment type="caution">
    <text evidence="1">The sequence shown here is derived from an EMBL/GenBank/DDBJ whole genome shotgun (WGS) entry which is preliminary data.</text>
</comment>
<dbReference type="Proteomes" id="UP000076858">
    <property type="component" value="Unassembled WGS sequence"/>
</dbReference>
<gene>
    <name evidence="1" type="ORF">APZ42_014439</name>
</gene>
<dbReference type="EMBL" id="LRGB01000425">
    <property type="protein sequence ID" value="KZS19202.1"/>
    <property type="molecule type" value="Genomic_DNA"/>
</dbReference>
<protein>
    <recommendedName>
        <fullName evidence="3">SAM domain-containing protein</fullName>
    </recommendedName>
</protein>